<dbReference type="AlphaFoldDB" id="I4AC11"/>
<accession>I4AC11</accession>
<dbReference type="OrthoDB" id="273314at2"/>
<reference evidence="1 2" key="2">
    <citation type="journal article" date="2015" name="J. Bacteriol.">
        <title>Genomic, proteomic, and biochemical analysis of the organohalide respiratory pathway in Desulfitobacterium dehalogenans.</title>
        <authorList>
            <person name="Kruse T."/>
            <person name="van de Pas B.A."/>
            <person name="Atteia A."/>
            <person name="Krab K."/>
            <person name="Hagen W.R."/>
            <person name="Goodwin L."/>
            <person name="Chain P."/>
            <person name="Boeren S."/>
            <person name="Maphosa F."/>
            <person name="Schraa G."/>
            <person name="de Vos W.M."/>
            <person name="van der Oost J."/>
            <person name="Smidt H."/>
            <person name="Stams A.J."/>
        </authorList>
    </citation>
    <scope>NUCLEOTIDE SEQUENCE [LARGE SCALE GENOMIC DNA]</scope>
    <source>
        <strain evidence="2">ATCC 51507 / DSM 9161 / JW/IU-DC1</strain>
    </source>
</reference>
<dbReference type="RefSeq" id="WP_014794976.1">
    <property type="nucleotide sequence ID" value="NC_018017.1"/>
</dbReference>
<keyword evidence="2" id="KW-1185">Reference proteome</keyword>
<evidence type="ECO:0000313" key="2">
    <source>
        <dbReference type="Proteomes" id="UP000006053"/>
    </source>
</evidence>
<dbReference type="EMBL" id="CP003348">
    <property type="protein sequence ID" value="AFM01496.1"/>
    <property type="molecule type" value="Genomic_DNA"/>
</dbReference>
<protein>
    <submittedName>
        <fullName evidence="1">Uncharacterized protein</fullName>
    </submittedName>
</protein>
<name>I4AC11_DESDJ</name>
<dbReference type="KEGG" id="ddh:Desde_3205"/>
<proteinExistence type="predicted"/>
<sequence>MEIRDEIIITYPNVTLEYAECCSDSMKRLGTYAEILSGKLGYRLKVGDEAGFLQSPYLKEERKSPYRKYPLFPSTVVKEITAAGVLFADKWYPDEAAFIPFEDLLVKPVDATRIKFDIRELLDGNAQTCEWCKKKNKYVEYDLFSRHWSRNHRLDSNLKNFVLLNEQVAFF</sequence>
<gene>
    <name evidence="1" type="ordered locus">Desde_3205</name>
</gene>
<dbReference type="HOGENOM" id="CLU_1560467_0_0_9"/>
<dbReference type="STRING" id="756499.Desde_3205"/>
<organism evidence="1 2">
    <name type="scientific">Desulfitobacterium dehalogenans (strain ATCC 51507 / DSM 9161 / JW/IU-DC1)</name>
    <dbReference type="NCBI Taxonomy" id="756499"/>
    <lineage>
        <taxon>Bacteria</taxon>
        <taxon>Bacillati</taxon>
        <taxon>Bacillota</taxon>
        <taxon>Clostridia</taxon>
        <taxon>Eubacteriales</taxon>
        <taxon>Desulfitobacteriaceae</taxon>
        <taxon>Desulfitobacterium</taxon>
    </lineage>
</organism>
<dbReference type="Proteomes" id="UP000006053">
    <property type="component" value="Chromosome"/>
</dbReference>
<reference evidence="2" key="1">
    <citation type="submission" date="2012-06" db="EMBL/GenBank/DDBJ databases">
        <title>Complete sequence of Desulfitobacterium dehalogenans ATCC 51507.</title>
        <authorList>
            <person name="Lucas S."/>
            <person name="Han J."/>
            <person name="Lapidus A."/>
            <person name="Cheng J.-F."/>
            <person name="Goodwin L."/>
            <person name="Pitluck S."/>
            <person name="Peters L."/>
            <person name="Ovchinnikova G."/>
            <person name="Teshima H."/>
            <person name="Detter J.C."/>
            <person name="Han C."/>
            <person name="Tapia R."/>
            <person name="Land M."/>
            <person name="Hauser L."/>
            <person name="Kyrpides N."/>
            <person name="Ivanova N."/>
            <person name="Pagani I."/>
            <person name="Kruse T."/>
            <person name="de Vos W.M."/>
            <person name="Smidt H."/>
            <person name="Woyke T."/>
        </authorList>
    </citation>
    <scope>NUCLEOTIDE SEQUENCE [LARGE SCALE GENOMIC DNA]</scope>
    <source>
        <strain evidence="2">ATCC 51507 / DSM 9161 / JW/IU-DC1</strain>
    </source>
</reference>
<evidence type="ECO:0000313" key="1">
    <source>
        <dbReference type="EMBL" id="AFM01496.1"/>
    </source>
</evidence>